<dbReference type="PANTHER" id="PTHR34222">
    <property type="entry name" value="GAG_PRE-INTEGRS DOMAIN-CONTAINING PROTEIN"/>
    <property type="match status" value="1"/>
</dbReference>
<gene>
    <name evidence="2" type="ORF">F511_22883</name>
</gene>
<dbReference type="EMBL" id="KV013372">
    <property type="protein sequence ID" value="KZV23821.1"/>
    <property type="molecule type" value="Genomic_DNA"/>
</dbReference>
<dbReference type="PANTHER" id="PTHR34222:SF99">
    <property type="entry name" value="PROTEIN, PUTATIVE-RELATED"/>
    <property type="match status" value="1"/>
</dbReference>
<dbReference type="Pfam" id="PF14244">
    <property type="entry name" value="Retrotran_gag_3"/>
    <property type="match status" value="1"/>
</dbReference>
<keyword evidence="3" id="KW-1185">Reference proteome</keyword>
<evidence type="ECO:0000313" key="3">
    <source>
        <dbReference type="Proteomes" id="UP000250235"/>
    </source>
</evidence>
<accession>A0A2Z7APM7</accession>
<protein>
    <recommendedName>
        <fullName evidence="1">Retrotransposon Copia-like N-terminal domain-containing protein</fullName>
    </recommendedName>
</protein>
<dbReference type="InterPro" id="IPR029472">
    <property type="entry name" value="Copia-like_N"/>
</dbReference>
<proteinExistence type="predicted"/>
<organism evidence="2 3">
    <name type="scientific">Dorcoceras hygrometricum</name>
    <dbReference type="NCBI Taxonomy" id="472368"/>
    <lineage>
        <taxon>Eukaryota</taxon>
        <taxon>Viridiplantae</taxon>
        <taxon>Streptophyta</taxon>
        <taxon>Embryophyta</taxon>
        <taxon>Tracheophyta</taxon>
        <taxon>Spermatophyta</taxon>
        <taxon>Magnoliopsida</taxon>
        <taxon>eudicotyledons</taxon>
        <taxon>Gunneridae</taxon>
        <taxon>Pentapetalae</taxon>
        <taxon>asterids</taxon>
        <taxon>lamiids</taxon>
        <taxon>Lamiales</taxon>
        <taxon>Gesneriaceae</taxon>
        <taxon>Didymocarpoideae</taxon>
        <taxon>Trichosporeae</taxon>
        <taxon>Loxocarpinae</taxon>
        <taxon>Dorcoceras</taxon>
    </lineage>
</organism>
<sequence length="142" mass="15748">MIFEDSSNPFSLHNGDHPGLILVSNPLTGNNYNTWSRLISTALMKGAYTSKGTKSDKVRCSHCHLPNHTVDKCYKLHGYPPGHLKFKLKQNDKRSHMNQIQPLTDSTASGVGDVLKPGHCRQLISLLISELHLGNGTTMAWQ</sequence>
<dbReference type="OrthoDB" id="914038at2759"/>
<reference evidence="2 3" key="1">
    <citation type="journal article" date="2015" name="Proc. Natl. Acad. Sci. U.S.A.">
        <title>The resurrection genome of Boea hygrometrica: A blueprint for survival of dehydration.</title>
        <authorList>
            <person name="Xiao L."/>
            <person name="Yang G."/>
            <person name="Zhang L."/>
            <person name="Yang X."/>
            <person name="Zhao S."/>
            <person name="Ji Z."/>
            <person name="Zhou Q."/>
            <person name="Hu M."/>
            <person name="Wang Y."/>
            <person name="Chen M."/>
            <person name="Xu Y."/>
            <person name="Jin H."/>
            <person name="Xiao X."/>
            <person name="Hu G."/>
            <person name="Bao F."/>
            <person name="Hu Y."/>
            <person name="Wan P."/>
            <person name="Li L."/>
            <person name="Deng X."/>
            <person name="Kuang T."/>
            <person name="Xiang C."/>
            <person name="Zhu J.K."/>
            <person name="Oliver M.J."/>
            <person name="He Y."/>
        </authorList>
    </citation>
    <scope>NUCLEOTIDE SEQUENCE [LARGE SCALE GENOMIC DNA]</scope>
    <source>
        <strain evidence="3">cv. XS01</strain>
    </source>
</reference>
<feature type="domain" description="Retrotransposon Copia-like N-terminal" evidence="1">
    <location>
        <begin position="13"/>
        <end position="43"/>
    </location>
</feature>
<name>A0A2Z7APM7_9LAMI</name>
<dbReference type="AlphaFoldDB" id="A0A2Z7APM7"/>
<dbReference type="Proteomes" id="UP000250235">
    <property type="component" value="Unassembled WGS sequence"/>
</dbReference>
<evidence type="ECO:0000259" key="1">
    <source>
        <dbReference type="Pfam" id="PF14244"/>
    </source>
</evidence>
<evidence type="ECO:0000313" key="2">
    <source>
        <dbReference type="EMBL" id="KZV23821.1"/>
    </source>
</evidence>